<dbReference type="Proteomes" id="UP000826656">
    <property type="component" value="Unassembled WGS sequence"/>
</dbReference>
<keyword evidence="2" id="KW-1185">Reference proteome</keyword>
<reference evidence="1 2" key="1">
    <citation type="journal article" date="2021" name="bioRxiv">
        <title>Chromosome-scale and haplotype-resolved genome assembly of a tetraploid potato cultivar.</title>
        <authorList>
            <person name="Sun H."/>
            <person name="Jiao W.-B."/>
            <person name="Krause K."/>
            <person name="Campoy J.A."/>
            <person name="Goel M."/>
            <person name="Folz-Donahue K."/>
            <person name="Kukat C."/>
            <person name="Huettel B."/>
            <person name="Schneeberger K."/>
        </authorList>
    </citation>
    <scope>NUCLEOTIDE SEQUENCE [LARGE SCALE GENOMIC DNA]</scope>
    <source>
        <strain evidence="1">SolTubOtavaFocal</strain>
        <tissue evidence="1">Leaves</tissue>
    </source>
</reference>
<evidence type="ECO:0000313" key="2">
    <source>
        <dbReference type="Proteomes" id="UP000826656"/>
    </source>
</evidence>
<comment type="caution">
    <text evidence="1">The sequence shown here is derived from an EMBL/GenBank/DDBJ whole genome shotgun (WGS) entry which is preliminary data.</text>
</comment>
<dbReference type="EMBL" id="JAIVGD010000005">
    <property type="protein sequence ID" value="KAH0773373.1"/>
    <property type="molecule type" value="Genomic_DNA"/>
</dbReference>
<evidence type="ECO:0000313" key="1">
    <source>
        <dbReference type="EMBL" id="KAH0773373.1"/>
    </source>
</evidence>
<gene>
    <name evidence="1" type="ORF">KY290_010510</name>
</gene>
<name>A0ABQ7VXZ6_SOLTU</name>
<sequence>MGDVDAQSLIPTQLDGSASILARLPEHPRHRSYLPSLASTWISIESWGFISNCGTVRTYGERGGTNAKQCNFRISVRITTSVVLLSGYEQYFRLLTAVLQLLPYYASLRLKIATFTLKLFLKLKEESNTFPWREKLLLTLRDT</sequence>
<organism evidence="1 2">
    <name type="scientific">Solanum tuberosum</name>
    <name type="common">Potato</name>
    <dbReference type="NCBI Taxonomy" id="4113"/>
    <lineage>
        <taxon>Eukaryota</taxon>
        <taxon>Viridiplantae</taxon>
        <taxon>Streptophyta</taxon>
        <taxon>Embryophyta</taxon>
        <taxon>Tracheophyta</taxon>
        <taxon>Spermatophyta</taxon>
        <taxon>Magnoliopsida</taxon>
        <taxon>eudicotyledons</taxon>
        <taxon>Gunneridae</taxon>
        <taxon>Pentapetalae</taxon>
        <taxon>asterids</taxon>
        <taxon>lamiids</taxon>
        <taxon>Solanales</taxon>
        <taxon>Solanaceae</taxon>
        <taxon>Solanoideae</taxon>
        <taxon>Solaneae</taxon>
        <taxon>Solanum</taxon>
    </lineage>
</organism>
<protein>
    <submittedName>
        <fullName evidence="1">Uncharacterized protein</fullName>
    </submittedName>
</protein>
<proteinExistence type="predicted"/>
<accession>A0ABQ7VXZ6</accession>